<feature type="compositionally biased region" description="Polar residues" evidence="7">
    <location>
        <begin position="45"/>
        <end position="87"/>
    </location>
</feature>
<dbReference type="PANTHER" id="PTHR46078:SF2">
    <property type="entry name" value="FORK-HEAD DOMAIN-CONTAINING PROTEIN"/>
    <property type="match status" value="1"/>
</dbReference>
<evidence type="ECO:0000313" key="9">
    <source>
        <dbReference type="EMBL" id="KAK3905839.1"/>
    </source>
</evidence>
<dbReference type="CDD" id="cd00059">
    <property type="entry name" value="FH_FOX"/>
    <property type="match status" value="1"/>
</dbReference>
<dbReference type="Proteomes" id="UP001303889">
    <property type="component" value="Unassembled WGS sequence"/>
</dbReference>
<reference evidence="9" key="2">
    <citation type="submission" date="2023-05" db="EMBL/GenBank/DDBJ databases">
        <authorList>
            <consortium name="Lawrence Berkeley National Laboratory"/>
            <person name="Steindorff A."/>
            <person name="Hensen N."/>
            <person name="Bonometti L."/>
            <person name="Westerberg I."/>
            <person name="Brannstrom I.O."/>
            <person name="Guillou S."/>
            <person name="Cros-Aarteil S."/>
            <person name="Calhoun S."/>
            <person name="Haridas S."/>
            <person name="Kuo A."/>
            <person name="Mondo S."/>
            <person name="Pangilinan J."/>
            <person name="Riley R."/>
            <person name="Labutti K."/>
            <person name="Andreopoulos B."/>
            <person name="Lipzen A."/>
            <person name="Chen C."/>
            <person name="Yanf M."/>
            <person name="Daum C."/>
            <person name="Ng V."/>
            <person name="Clum A."/>
            <person name="Ohm R."/>
            <person name="Martin F."/>
            <person name="Silar P."/>
            <person name="Natvig D."/>
            <person name="Lalanne C."/>
            <person name="Gautier V."/>
            <person name="Ament-Velasquez S.L."/>
            <person name="Kruys A."/>
            <person name="Hutchinson M.I."/>
            <person name="Powell A.J."/>
            <person name="Barry K."/>
            <person name="Miller A.N."/>
            <person name="Grigoriev I.V."/>
            <person name="Debuchy R."/>
            <person name="Gladieux P."/>
            <person name="Thoren M.H."/>
            <person name="Johannesson H."/>
        </authorList>
    </citation>
    <scope>NUCLEOTIDE SEQUENCE</scope>
    <source>
        <strain evidence="9">CBS 103.79</strain>
    </source>
</reference>
<feature type="compositionally biased region" description="Low complexity" evidence="7">
    <location>
        <begin position="384"/>
        <end position="401"/>
    </location>
</feature>
<keyword evidence="2" id="KW-0805">Transcription regulation</keyword>
<dbReference type="AlphaFoldDB" id="A0AAN6RWZ0"/>
<dbReference type="GO" id="GO:0001228">
    <property type="term" value="F:DNA-binding transcription activator activity, RNA polymerase II-specific"/>
    <property type="evidence" value="ECO:0007669"/>
    <property type="project" value="UniProtKB-ARBA"/>
</dbReference>
<organism evidence="9 10">
    <name type="scientific">Staphylotrichum tortipilum</name>
    <dbReference type="NCBI Taxonomy" id="2831512"/>
    <lineage>
        <taxon>Eukaryota</taxon>
        <taxon>Fungi</taxon>
        <taxon>Dikarya</taxon>
        <taxon>Ascomycota</taxon>
        <taxon>Pezizomycotina</taxon>
        <taxon>Sordariomycetes</taxon>
        <taxon>Sordariomycetidae</taxon>
        <taxon>Sordariales</taxon>
        <taxon>Chaetomiaceae</taxon>
        <taxon>Staphylotrichum</taxon>
    </lineage>
</organism>
<feature type="DNA-binding region" description="Fork-head" evidence="6">
    <location>
        <begin position="214"/>
        <end position="309"/>
    </location>
</feature>
<feature type="compositionally biased region" description="Low complexity" evidence="7">
    <location>
        <begin position="353"/>
        <end position="367"/>
    </location>
</feature>
<dbReference type="SUPFAM" id="SSF46785">
    <property type="entry name" value="Winged helix' DNA-binding domain"/>
    <property type="match status" value="1"/>
</dbReference>
<feature type="region of interest" description="Disordered" evidence="7">
    <location>
        <begin position="434"/>
        <end position="463"/>
    </location>
</feature>
<dbReference type="InterPro" id="IPR030456">
    <property type="entry name" value="TF_fork_head_CS_2"/>
</dbReference>
<feature type="compositionally biased region" description="Low complexity" evidence="7">
    <location>
        <begin position="333"/>
        <end position="345"/>
    </location>
</feature>
<sequence>MAGLPPHSQTDEPFPIFEDDFFTQPAPMISNAPMPSQPTPARPPLQNQSPNALLCPPTTTAAPLKQSSPFKSNALPQSSPLGTLNNASQKSRLNMVPMVPPAMAPPAAAPQSTDSLEKKQPVMSRFKTVAKKPQPDTGMQFLPKETLAQLPAYPAPAQSQFDLDLGNFYRNDSGKRVLMEAAPIKELRPSKKQRTEDPLPAHDSFPPIADDGQKPNHSYATLIAMAIVRSPHRRLTLSQIYKWISDTYSYYRGDSTGWQNSIRHNLSLNKSFVKQERPKDDPGKGSYWSIEPGTEHTVLKEKPSRKAAAPTAENMPVMSTRLEPSQPQPQQPQPQQQQLLQQQPLQQPPLQQPPQQQQPQLQPSQLPCIPDHMVSAHLAMPQSVLPALPPSSSQQPQQNLAPAPPLMSMISSDATIPASDAATIEDLEPQMYSPLPAAMHSSPPIPRRMESIHNGTPPPSYRQMLHLSSATQSRPRRRFMSMDDSGYISSLESSAMRPHQNSKLLTSEADRPRIKKGRAEEEIARIRGSSYDSPSKGRSYGYPPPSSSPLRQSDSGSGQMLPPLTPASKFQAPPKPPPSVSPSTNLRLHRENIQSMVDSPFRRVSALMPEGGDSLQQQTPRMNSESLWYFFDDQGLPGSNSNTPGFDIHEDAVDFHAMFSTTPTTATNVTHLGSPAKRPSSRKQRAQSTNALGLVPESATNNAQRQSFLRVPNQNNSLGLDTPSKAFEGLPSSPSKAFEGLPPSPTKMPNTNDENLFQEVSLDGLAGGSFDDGDFAGLDMLAGFQRIGGGGQQQQQQQQLGGQGSYGRSPNGGPF</sequence>
<dbReference type="Pfam" id="PF00250">
    <property type="entry name" value="Forkhead"/>
    <property type="match status" value="1"/>
</dbReference>
<feature type="domain" description="Fork-head" evidence="8">
    <location>
        <begin position="214"/>
        <end position="309"/>
    </location>
</feature>
<feature type="region of interest" description="Disordered" evidence="7">
    <location>
        <begin position="384"/>
        <end position="408"/>
    </location>
</feature>
<feature type="compositionally biased region" description="Basic and acidic residues" evidence="7">
    <location>
        <begin position="293"/>
        <end position="304"/>
    </location>
</feature>
<feature type="region of interest" description="Disordered" evidence="7">
    <location>
        <begin position="666"/>
        <end position="699"/>
    </location>
</feature>
<feature type="region of interest" description="Disordered" evidence="7">
    <location>
        <begin position="713"/>
        <end position="753"/>
    </location>
</feature>
<keyword evidence="4" id="KW-0804">Transcription</keyword>
<dbReference type="InterPro" id="IPR036390">
    <property type="entry name" value="WH_DNA-bd_sf"/>
</dbReference>
<evidence type="ECO:0000256" key="6">
    <source>
        <dbReference type="PROSITE-ProRule" id="PRU00089"/>
    </source>
</evidence>
<comment type="subcellular location">
    <subcellularLocation>
        <location evidence="1 6">Nucleus</location>
    </subcellularLocation>
</comment>
<feature type="region of interest" description="Disordered" evidence="7">
    <location>
        <begin position="273"/>
        <end position="368"/>
    </location>
</feature>
<evidence type="ECO:0000313" key="10">
    <source>
        <dbReference type="Proteomes" id="UP001303889"/>
    </source>
</evidence>
<dbReference type="PROSITE" id="PS50039">
    <property type="entry name" value="FORK_HEAD_3"/>
    <property type="match status" value="1"/>
</dbReference>
<evidence type="ECO:0000256" key="2">
    <source>
        <dbReference type="ARBA" id="ARBA00023015"/>
    </source>
</evidence>
<gene>
    <name evidence="9" type="ORF">C8A05DRAFT_12388</name>
</gene>
<evidence type="ECO:0000256" key="1">
    <source>
        <dbReference type="ARBA" id="ARBA00004123"/>
    </source>
</evidence>
<name>A0AAN6RWZ0_9PEZI</name>
<keyword evidence="3 6" id="KW-0238">DNA-binding</keyword>
<dbReference type="PANTHER" id="PTHR46078">
    <property type="entry name" value="FORKHEAD BOX PROTEIN J2 FAMILY MEMBER"/>
    <property type="match status" value="1"/>
</dbReference>
<dbReference type="FunFam" id="1.10.10.10:FF:000260">
    <property type="entry name" value="Forkhead transcription factor (Sep1)"/>
    <property type="match status" value="1"/>
</dbReference>
<dbReference type="PROSITE" id="PS00658">
    <property type="entry name" value="FORK_HEAD_2"/>
    <property type="match status" value="1"/>
</dbReference>
<feature type="compositionally biased region" description="Basic and acidic residues" evidence="7">
    <location>
        <begin position="508"/>
        <end position="525"/>
    </location>
</feature>
<feature type="region of interest" description="Disordered" evidence="7">
    <location>
        <begin position="1"/>
        <end position="87"/>
    </location>
</feature>
<feature type="region of interest" description="Disordered" evidence="7">
    <location>
        <begin position="786"/>
        <end position="815"/>
    </location>
</feature>
<reference evidence="9" key="1">
    <citation type="journal article" date="2023" name="Mol. Phylogenet. Evol.">
        <title>Genome-scale phylogeny and comparative genomics of the fungal order Sordariales.</title>
        <authorList>
            <person name="Hensen N."/>
            <person name="Bonometti L."/>
            <person name="Westerberg I."/>
            <person name="Brannstrom I.O."/>
            <person name="Guillou S."/>
            <person name="Cros-Aarteil S."/>
            <person name="Calhoun S."/>
            <person name="Haridas S."/>
            <person name="Kuo A."/>
            <person name="Mondo S."/>
            <person name="Pangilinan J."/>
            <person name="Riley R."/>
            <person name="LaButti K."/>
            <person name="Andreopoulos B."/>
            <person name="Lipzen A."/>
            <person name="Chen C."/>
            <person name="Yan M."/>
            <person name="Daum C."/>
            <person name="Ng V."/>
            <person name="Clum A."/>
            <person name="Steindorff A."/>
            <person name="Ohm R.A."/>
            <person name="Martin F."/>
            <person name="Silar P."/>
            <person name="Natvig D.O."/>
            <person name="Lalanne C."/>
            <person name="Gautier V."/>
            <person name="Ament-Velasquez S.L."/>
            <person name="Kruys A."/>
            <person name="Hutchinson M.I."/>
            <person name="Powell A.J."/>
            <person name="Barry K."/>
            <person name="Miller A.N."/>
            <person name="Grigoriev I.V."/>
            <person name="Debuchy R."/>
            <person name="Gladieux P."/>
            <person name="Hiltunen Thoren M."/>
            <person name="Johannesson H."/>
        </authorList>
    </citation>
    <scope>NUCLEOTIDE SEQUENCE</scope>
    <source>
        <strain evidence="9">CBS 103.79</strain>
    </source>
</reference>
<evidence type="ECO:0000256" key="3">
    <source>
        <dbReference type="ARBA" id="ARBA00023125"/>
    </source>
</evidence>
<dbReference type="InterPro" id="IPR045912">
    <property type="entry name" value="FOXJ2/3-like"/>
</dbReference>
<evidence type="ECO:0000256" key="5">
    <source>
        <dbReference type="ARBA" id="ARBA00023242"/>
    </source>
</evidence>
<evidence type="ECO:0000256" key="7">
    <source>
        <dbReference type="SAM" id="MobiDB-lite"/>
    </source>
</evidence>
<dbReference type="InterPro" id="IPR001766">
    <property type="entry name" value="Fork_head_dom"/>
</dbReference>
<accession>A0AAN6RWZ0</accession>
<keyword evidence="10" id="KW-1185">Reference proteome</keyword>
<dbReference type="EMBL" id="MU855345">
    <property type="protein sequence ID" value="KAK3905839.1"/>
    <property type="molecule type" value="Genomic_DNA"/>
</dbReference>
<dbReference type="Gene3D" id="1.10.10.10">
    <property type="entry name" value="Winged helix-like DNA-binding domain superfamily/Winged helix DNA-binding domain"/>
    <property type="match status" value="1"/>
</dbReference>
<feature type="compositionally biased region" description="Polar residues" evidence="7">
    <location>
        <begin position="491"/>
        <end position="505"/>
    </location>
</feature>
<keyword evidence="5 6" id="KW-0539">Nucleus</keyword>
<dbReference type="PRINTS" id="PR00053">
    <property type="entry name" value="FORKHEAD"/>
</dbReference>
<comment type="caution">
    <text evidence="9">The sequence shown here is derived from an EMBL/GenBank/DDBJ whole genome shotgun (WGS) entry which is preliminary data.</text>
</comment>
<dbReference type="InterPro" id="IPR036388">
    <property type="entry name" value="WH-like_DNA-bd_sf"/>
</dbReference>
<dbReference type="GO" id="GO:0000978">
    <property type="term" value="F:RNA polymerase II cis-regulatory region sequence-specific DNA binding"/>
    <property type="evidence" value="ECO:0007669"/>
    <property type="project" value="TreeGrafter"/>
</dbReference>
<feature type="region of interest" description="Disordered" evidence="7">
    <location>
        <begin position="491"/>
        <end position="585"/>
    </location>
</feature>
<dbReference type="SMART" id="SM00339">
    <property type="entry name" value="FH"/>
    <property type="match status" value="1"/>
</dbReference>
<dbReference type="GO" id="GO:0005634">
    <property type="term" value="C:nucleus"/>
    <property type="evidence" value="ECO:0007669"/>
    <property type="project" value="UniProtKB-SubCell"/>
</dbReference>
<feature type="compositionally biased region" description="Basic and acidic residues" evidence="7">
    <location>
        <begin position="273"/>
        <end position="283"/>
    </location>
</feature>
<proteinExistence type="predicted"/>
<protein>
    <recommendedName>
        <fullName evidence="8">Fork-head domain-containing protein</fullName>
    </recommendedName>
</protein>
<evidence type="ECO:0000256" key="4">
    <source>
        <dbReference type="ARBA" id="ARBA00023163"/>
    </source>
</evidence>
<evidence type="ECO:0000259" key="8">
    <source>
        <dbReference type="PROSITE" id="PS50039"/>
    </source>
</evidence>